<keyword evidence="1" id="KW-0808">Transferase</keyword>
<dbReference type="EMBL" id="BGZK01001045">
    <property type="protein sequence ID" value="GBP69590.1"/>
    <property type="molecule type" value="Genomic_DNA"/>
</dbReference>
<proteinExistence type="predicted"/>
<dbReference type="GO" id="GO:0032259">
    <property type="term" value="P:methylation"/>
    <property type="evidence" value="ECO:0007669"/>
    <property type="project" value="UniProtKB-KW"/>
</dbReference>
<dbReference type="GO" id="GO:0015074">
    <property type="term" value="P:DNA integration"/>
    <property type="evidence" value="ECO:0007669"/>
    <property type="project" value="TreeGrafter"/>
</dbReference>
<dbReference type="GO" id="GO:0003697">
    <property type="term" value="F:single-stranded DNA binding"/>
    <property type="evidence" value="ECO:0007669"/>
    <property type="project" value="TreeGrafter"/>
</dbReference>
<accession>A0A4C1Y249</accession>
<dbReference type="GO" id="GO:0046975">
    <property type="term" value="F:histone H3K36 methyltransferase activity"/>
    <property type="evidence" value="ECO:0007669"/>
    <property type="project" value="TreeGrafter"/>
</dbReference>
<dbReference type="GO" id="GO:0031297">
    <property type="term" value="P:replication fork processing"/>
    <property type="evidence" value="ECO:0007669"/>
    <property type="project" value="TreeGrafter"/>
</dbReference>
<dbReference type="InterPro" id="IPR036397">
    <property type="entry name" value="RNaseH_sf"/>
</dbReference>
<dbReference type="PANTHER" id="PTHR46060">
    <property type="entry name" value="MARINER MOS1 TRANSPOSASE-LIKE PROTEIN"/>
    <property type="match status" value="1"/>
</dbReference>
<dbReference type="PANTHER" id="PTHR46060:SF2">
    <property type="entry name" value="HISTONE-LYSINE N-METHYLTRANSFERASE SETMAR"/>
    <property type="match status" value="1"/>
</dbReference>
<comment type="caution">
    <text evidence="1">The sequence shown here is derived from an EMBL/GenBank/DDBJ whole genome shotgun (WGS) entry which is preliminary data.</text>
</comment>
<dbReference type="GO" id="GO:0000014">
    <property type="term" value="F:single-stranded DNA endodeoxyribonuclease activity"/>
    <property type="evidence" value="ECO:0007669"/>
    <property type="project" value="TreeGrafter"/>
</dbReference>
<organism evidence="1 2">
    <name type="scientific">Eumeta variegata</name>
    <name type="common">Bagworm moth</name>
    <name type="synonym">Eumeta japonica</name>
    <dbReference type="NCBI Taxonomy" id="151549"/>
    <lineage>
        <taxon>Eukaryota</taxon>
        <taxon>Metazoa</taxon>
        <taxon>Ecdysozoa</taxon>
        <taxon>Arthropoda</taxon>
        <taxon>Hexapoda</taxon>
        <taxon>Insecta</taxon>
        <taxon>Pterygota</taxon>
        <taxon>Neoptera</taxon>
        <taxon>Endopterygota</taxon>
        <taxon>Lepidoptera</taxon>
        <taxon>Glossata</taxon>
        <taxon>Ditrysia</taxon>
        <taxon>Tineoidea</taxon>
        <taxon>Psychidae</taxon>
        <taxon>Oiketicinae</taxon>
        <taxon>Eumeta</taxon>
    </lineage>
</organism>
<dbReference type="GO" id="GO:0000729">
    <property type="term" value="P:DNA double-strand break processing"/>
    <property type="evidence" value="ECO:0007669"/>
    <property type="project" value="TreeGrafter"/>
</dbReference>
<dbReference type="GO" id="GO:0003690">
    <property type="term" value="F:double-stranded DNA binding"/>
    <property type="evidence" value="ECO:0007669"/>
    <property type="project" value="TreeGrafter"/>
</dbReference>
<dbReference type="Proteomes" id="UP000299102">
    <property type="component" value="Unassembled WGS sequence"/>
</dbReference>
<dbReference type="AlphaFoldDB" id="A0A4C1Y249"/>
<dbReference type="OrthoDB" id="616263at2759"/>
<evidence type="ECO:0000313" key="2">
    <source>
        <dbReference type="Proteomes" id="UP000299102"/>
    </source>
</evidence>
<dbReference type="GO" id="GO:0044547">
    <property type="term" value="F:DNA topoisomerase binding"/>
    <property type="evidence" value="ECO:0007669"/>
    <property type="project" value="TreeGrafter"/>
</dbReference>
<dbReference type="Gene3D" id="3.30.420.10">
    <property type="entry name" value="Ribonuclease H-like superfamily/Ribonuclease H"/>
    <property type="match status" value="1"/>
</dbReference>
<dbReference type="GO" id="GO:0005634">
    <property type="term" value="C:nucleus"/>
    <property type="evidence" value="ECO:0007669"/>
    <property type="project" value="TreeGrafter"/>
</dbReference>
<dbReference type="GO" id="GO:0006303">
    <property type="term" value="P:double-strand break repair via nonhomologous end joining"/>
    <property type="evidence" value="ECO:0007669"/>
    <property type="project" value="TreeGrafter"/>
</dbReference>
<evidence type="ECO:0000313" key="1">
    <source>
        <dbReference type="EMBL" id="GBP69590.1"/>
    </source>
</evidence>
<gene>
    <name evidence="1" type="primary">SETMAR</name>
    <name evidence="1" type="ORF">EVAR_52088_1</name>
</gene>
<dbReference type="GO" id="GO:0044774">
    <property type="term" value="P:mitotic DNA integrity checkpoint signaling"/>
    <property type="evidence" value="ECO:0007669"/>
    <property type="project" value="TreeGrafter"/>
</dbReference>
<name>A0A4C1Y249_EUMVA</name>
<keyword evidence="2" id="KW-1185">Reference proteome</keyword>
<dbReference type="InterPro" id="IPR052709">
    <property type="entry name" value="Transposase-MT_Hybrid"/>
</dbReference>
<sequence>MDAKRRFNAPRPLLPPPHSYFTLLRRNRDELHSGSIPLPQGKAINWDLYCQQRMRIKQEVEKKRSESVNRKCVVFYHDNAKPHTFLAIRQILREFGWEVLMHLPLTDIALNLHSQIFTCFSLFRIP</sequence>
<keyword evidence="1" id="KW-0489">Methyltransferase</keyword>
<reference evidence="1 2" key="1">
    <citation type="journal article" date="2019" name="Commun. Biol.">
        <title>The bagworm genome reveals a unique fibroin gene that provides high tensile strength.</title>
        <authorList>
            <person name="Kono N."/>
            <person name="Nakamura H."/>
            <person name="Ohtoshi R."/>
            <person name="Tomita M."/>
            <person name="Numata K."/>
            <person name="Arakawa K."/>
        </authorList>
    </citation>
    <scope>NUCLEOTIDE SEQUENCE [LARGE SCALE GENOMIC DNA]</scope>
</reference>
<dbReference type="GO" id="GO:0000793">
    <property type="term" value="C:condensed chromosome"/>
    <property type="evidence" value="ECO:0007669"/>
    <property type="project" value="TreeGrafter"/>
</dbReference>
<protein>
    <submittedName>
        <fullName evidence="1">Histone-lysine N-methyltransferase SETMAR</fullName>
    </submittedName>
</protein>
<dbReference type="GO" id="GO:0042800">
    <property type="term" value="F:histone H3K4 methyltransferase activity"/>
    <property type="evidence" value="ECO:0007669"/>
    <property type="project" value="TreeGrafter"/>
</dbReference>
<dbReference type="GO" id="GO:0035861">
    <property type="term" value="C:site of double-strand break"/>
    <property type="evidence" value="ECO:0007669"/>
    <property type="project" value="TreeGrafter"/>
</dbReference>